<evidence type="ECO:0008006" key="5">
    <source>
        <dbReference type="Google" id="ProtNLM"/>
    </source>
</evidence>
<reference evidence="3 4" key="1">
    <citation type="submission" date="2022-08" db="EMBL/GenBank/DDBJ databases">
        <title>Myroides zhujiangensis sp. nov., a novel bacterium isolated from sediment in the Pearl River Estuary.</title>
        <authorList>
            <person name="Cui L."/>
        </authorList>
    </citation>
    <scope>NUCLEOTIDE SEQUENCE [LARGE SCALE GENOMIC DNA]</scope>
    <source>
        <strain evidence="3 4">SCSIO 72103</strain>
    </source>
</reference>
<name>A0ABY5NRP0_9FLAO</name>
<feature type="transmembrane region" description="Helical" evidence="1">
    <location>
        <begin position="119"/>
        <end position="140"/>
    </location>
</feature>
<evidence type="ECO:0000256" key="2">
    <source>
        <dbReference type="SAM" id="SignalP"/>
    </source>
</evidence>
<keyword evidence="1" id="KW-1133">Transmembrane helix</keyword>
<evidence type="ECO:0000256" key="1">
    <source>
        <dbReference type="SAM" id="Phobius"/>
    </source>
</evidence>
<organism evidence="3 4">
    <name type="scientific">Paenimyroides aestuarii</name>
    <dbReference type="NCBI Taxonomy" id="2968490"/>
    <lineage>
        <taxon>Bacteria</taxon>
        <taxon>Pseudomonadati</taxon>
        <taxon>Bacteroidota</taxon>
        <taxon>Flavobacteriia</taxon>
        <taxon>Flavobacteriales</taxon>
        <taxon>Flavobacteriaceae</taxon>
        <taxon>Paenimyroides</taxon>
    </lineage>
</organism>
<keyword evidence="1" id="KW-0812">Transmembrane</keyword>
<evidence type="ECO:0000313" key="4">
    <source>
        <dbReference type="Proteomes" id="UP001317001"/>
    </source>
</evidence>
<sequence>MNKFVVFCLIFFSFSGFSQTGTAVDTMDYQEVIEETYSDEYEINLAIDTLKNALIPLNNETVTAKKLPENFKENYSSSEFNYDINKENGFLARLREMWRNFLDWFSTDSGGSSIVVDEIINIVLFIGITIGLGFLIYYLNQKGFIRLFAKKETQIINEKFIEENIEQINFDALTSKAKAENNLRKAVRYYYLWMLKNWSQNGFIEYEPNKTTKQYLNEIQNPTNKAAFQYVSYIYDNIWYGYHEIQSNDFQKIEEQFVQLINKQS</sequence>
<accession>A0ABY5NRP0</accession>
<feature type="chain" id="PRO_5046997733" description="DUF4129 domain-containing protein" evidence="2">
    <location>
        <begin position="19"/>
        <end position="265"/>
    </location>
</feature>
<keyword evidence="2" id="KW-0732">Signal</keyword>
<dbReference type="RefSeq" id="WP_257499042.1">
    <property type="nucleotide sequence ID" value="NZ_CP102382.1"/>
</dbReference>
<keyword evidence="4" id="KW-1185">Reference proteome</keyword>
<dbReference type="Proteomes" id="UP001317001">
    <property type="component" value="Chromosome"/>
</dbReference>
<keyword evidence="1" id="KW-0472">Membrane</keyword>
<protein>
    <recommendedName>
        <fullName evidence="5">DUF4129 domain-containing protein</fullName>
    </recommendedName>
</protein>
<feature type="signal peptide" evidence="2">
    <location>
        <begin position="1"/>
        <end position="18"/>
    </location>
</feature>
<evidence type="ECO:0000313" key="3">
    <source>
        <dbReference type="EMBL" id="UUV21118.1"/>
    </source>
</evidence>
<gene>
    <name evidence="3" type="ORF">NPX36_12440</name>
</gene>
<proteinExistence type="predicted"/>
<dbReference type="EMBL" id="CP102382">
    <property type="protein sequence ID" value="UUV21118.1"/>
    <property type="molecule type" value="Genomic_DNA"/>
</dbReference>